<dbReference type="GO" id="GO:0042393">
    <property type="term" value="F:histone binding"/>
    <property type="evidence" value="ECO:0007669"/>
    <property type="project" value="TreeGrafter"/>
</dbReference>
<feature type="coiled-coil region" evidence="7">
    <location>
        <begin position="404"/>
        <end position="431"/>
    </location>
</feature>
<name>A0A1R2CGT2_9CILI</name>
<evidence type="ECO:0000256" key="1">
    <source>
        <dbReference type="ARBA" id="ARBA00004123"/>
    </source>
</evidence>
<evidence type="ECO:0000256" key="6">
    <source>
        <dbReference type="ARBA" id="ARBA00023306"/>
    </source>
</evidence>
<evidence type="ECO:0000313" key="9">
    <source>
        <dbReference type="EMBL" id="OMJ88150.1"/>
    </source>
</evidence>
<keyword evidence="4" id="KW-0226">DNA condensation</keyword>
<dbReference type="SUPFAM" id="SSF48371">
    <property type="entry name" value="ARM repeat"/>
    <property type="match status" value="1"/>
</dbReference>
<accession>A0A1R2CGT2</accession>
<dbReference type="AlphaFoldDB" id="A0A1R2CGT2"/>
<dbReference type="GO" id="GO:0000779">
    <property type="term" value="C:condensed chromosome, centromeric region"/>
    <property type="evidence" value="ECO:0007669"/>
    <property type="project" value="TreeGrafter"/>
</dbReference>
<protein>
    <recommendedName>
        <fullName evidence="8">Condensin complex subunit 1 C-terminal domain-containing protein</fullName>
    </recommendedName>
</protein>
<dbReference type="OrthoDB" id="436262at2759"/>
<keyword evidence="5" id="KW-0539">Nucleus</keyword>
<evidence type="ECO:0000256" key="2">
    <source>
        <dbReference type="ARBA" id="ARBA00022618"/>
    </source>
</evidence>
<dbReference type="GO" id="GO:0000796">
    <property type="term" value="C:condensin complex"/>
    <property type="evidence" value="ECO:0007669"/>
    <property type="project" value="TreeGrafter"/>
</dbReference>
<dbReference type="InterPro" id="IPR016024">
    <property type="entry name" value="ARM-type_fold"/>
</dbReference>
<dbReference type="PANTHER" id="PTHR14222">
    <property type="entry name" value="CONDENSIN"/>
    <property type="match status" value="1"/>
</dbReference>
<dbReference type="EMBL" id="MPUH01000158">
    <property type="protein sequence ID" value="OMJ88150.1"/>
    <property type="molecule type" value="Genomic_DNA"/>
</dbReference>
<evidence type="ECO:0000256" key="4">
    <source>
        <dbReference type="ARBA" id="ARBA00023067"/>
    </source>
</evidence>
<keyword evidence="6" id="KW-0131">Cell cycle</keyword>
<keyword evidence="2" id="KW-0132">Cell division</keyword>
<evidence type="ECO:0000259" key="8">
    <source>
        <dbReference type="Pfam" id="PF12717"/>
    </source>
</evidence>
<evidence type="ECO:0000256" key="3">
    <source>
        <dbReference type="ARBA" id="ARBA00022776"/>
    </source>
</evidence>
<dbReference type="InterPro" id="IPR011989">
    <property type="entry name" value="ARM-like"/>
</dbReference>
<dbReference type="InterPro" id="IPR032682">
    <property type="entry name" value="Cnd1_C"/>
</dbReference>
<feature type="domain" description="Condensin complex subunit 1 C-terminal" evidence="8">
    <location>
        <begin position="840"/>
        <end position="983"/>
    </location>
</feature>
<evidence type="ECO:0000256" key="5">
    <source>
        <dbReference type="ARBA" id="ARBA00023242"/>
    </source>
</evidence>
<reference evidence="9 10" key="1">
    <citation type="submission" date="2016-11" db="EMBL/GenBank/DDBJ databases">
        <title>The macronuclear genome of Stentor coeruleus: a giant cell with tiny introns.</title>
        <authorList>
            <person name="Slabodnick M."/>
            <person name="Ruby J.G."/>
            <person name="Reiff S.B."/>
            <person name="Swart E.C."/>
            <person name="Gosai S."/>
            <person name="Prabakaran S."/>
            <person name="Witkowska E."/>
            <person name="Larue G.E."/>
            <person name="Fisher S."/>
            <person name="Freeman R.M."/>
            <person name="Gunawardena J."/>
            <person name="Chu W."/>
            <person name="Stover N.A."/>
            <person name="Gregory B.D."/>
            <person name="Nowacki M."/>
            <person name="Derisi J."/>
            <person name="Roy S.W."/>
            <person name="Marshall W.F."/>
            <person name="Sood P."/>
        </authorList>
    </citation>
    <scope>NUCLEOTIDE SEQUENCE [LARGE SCALE GENOMIC DNA]</scope>
    <source>
        <strain evidence="9">WM001</strain>
    </source>
</reference>
<dbReference type="GO" id="GO:0007076">
    <property type="term" value="P:mitotic chromosome condensation"/>
    <property type="evidence" value="ECO:0007669"/>
    <property type="project" value="InterPro"/>
</dbReference>
<dbReference type="PANTHER" id="PTHR14222:SF2">
    <property type="entry name" value="CONDENSIN COMPLEX SUBUNIT 1"/>
    <property type="match status" value="1"/>
</dbReference>
<organism evidence="9 10">
    <name type="scientific">Stentor coeruleus</name>
    <dbReference type="NCBI Taxonomy" id="5963"/>
    <lineage>
        <taxon>Eukaryota</taxon>
        <taxon>Sar</taxon>
        <taxon>Alveolata</taxon>
        <taxon>Ciliophora</taxon>
        <taxon>Postciliodesmatophora</taxon>
        <taxon>Heterotrichea</taxon>
        <taxon>Heterotrichida</taxon>
        <taxon>Stentoridae</taxon>
        <taxon>Stentor</taxon>
    </lineage>
</organism>
<dbReference type="Proteomes" id="UP000187209">
    <property type="component" value="Unassembled WGS sequence"/>
</dbReference>
<evidence type="ECO:0000256" key="7">
    <source>
        <dbReference type="SAM" id="Coils"/>
    </source>
</evidence>
<comment type="subcellular location">
    <subcellularLocation>
        <location evidence="1">Nucleus</location>
    </subcellularLocation>
</comment>
<keyword evidence="10" id="KW-1185">Reference proteome</keyword>
<keyword evidence="7" id="KW-0175">Coiled coil</keyword>
<evidence type="ECO:0000313" key="10">
    <source>
        <dbReference type="Proteomes" id="UP000187209"/>
    </source>
</evidence>
<dbReference type="GO" id="GO:0051301">
    <property type="term" value="P:cell division"/>
    <property type="evidence" value="ECO:0007669"/>
    <property type="project" value="UniProtKB-KW"/>
</dbReference>
<dbReference type="Pfam" id="PF12717">
    <property type="entry name" value="Cnd1"/>
    <property type="match status" value="1"/>
</dbReference>
<dbReference type="Gene3D" id="1.25.10.10">
    <property type="entry name" value="Leucine-rich Repeat Variant"/>
    <property type="match status" value="1"/>
</dbReference>
<dbReference type="GO" id="GO:0010032">
    <property type="term" value="P:meiotic chromosome condensation"/>
    <property type="evidence" value="ECO:0007669"/>
    <property type="project" value="TreeGrafter"/>
</dbReference>
<dbReference type="GO" id="GO:0005634">
    <property type="term" value="C:nucleus"/>
    <property type="evidence" value="ECO:0007669"/>
    <property type="project" value="UniProtKB-SubCell"/>
</dbReference>
<proteinExistence type="predicted"/>
<comment type="caution">
    <text evidence="9">The sequence shown here is derived from an EMBL/GenBank/DDBJ whole genome shotgun (WGS) entry which is preliminary data.</text>
</comment>
<dbReference type="InterPro" id="IPR026971">
    <property type="entry name" value="CND1/NCAPD3"/>
</dbReference>
<gene>
    <name evidence="9" type="ORF">SteCoe_9969</name>
</gene>
<keyword evidence="3" id="KW-0498">Mitosis</keyword>
<sequence length="1071" mass="122573">MEFVLPLKFEHLAEDRNESKFFVQSVFKVDNWDENKQKKQLEKVMNELFSTDESAFQIRKFFDVFYAFIYHYQKLSNEMQDEVLKIVTAAFNSVVSYVEKNQTQDDDVLECFKMYLVLIYGIFTRAKGISGSKAFKVLSRSLPQFKNLYSPEKPETRLLEIIIEIGFSEIERGSESEVVEVMKWVKDIENPDIWDGWRAKAINVLFGESEKCVKPLVSIVKNDPSLLNDFLSSLSEGILANNQVNETQGIKNVGIFITKLTAKMPREILMNVSVIVHLLNCEVFSLRNAVVLSIGEILCYIIKKDMDQSAERDTYTNYREQLLQILKSRIMDKSSFCRAKVLEAFETLTKESLLPRDWFLPVLKLASSRLLDSTALVRKKATGLLENLVYQNKLLEGEMKIEPKESIEAQLQRHKDALKSFENALEGQYDETTAGLDKEEAQQKSIKEQILVKFLEGYLEMIQIFQNSIKILIELLKSKNTSDVIGSIDVLVACSLRDICEPNEVVSAMLSLVCNSEQGVRKKVLDAFYNIYLNKKFNNEDSSINKILQMIEKLNIGQLASLESLFTELFAASMVPGEIKKKIWLKFKTEESYPSACILRFLSLSTDRSFLERRYDTFASRTLALSKNWKIFRECLLAFQFLEYQGEKTDNLLCKAAHQLFEIETSGWFPVAEQLIRTCSVLCESPLSVFKALAIKGLKILLEGNSREADLAKAIFIGGEIAMKVVVYGDKLGSEFKKRMETTKTNDELEEINGGRAAQVQLELKALKMSQENIVFEGLLSKFTPIILSLVKKLDEVKTLTLRKVLVLSLAKLMCINQKICEQNLLLLIKIAKENEDSGIRSTAVISLGDLVMRHPNLLEQQSTQLFSLLTDACVEVRKKALLIISHLVLNDMLKMKGLMANILKCYLDLELRGIVCVFIEELNQKSPNDIYNMIPDSISNMLKMDLSHNEFKIIVDMIFAYITKERQGENLTEKLSSRFKDGGKEDCLNIGYCLSKLPISEKAMRKLLDGISWWQNKVIDDQQLLSYFADIATKCKRNWKSDSKVLIEEFEAAMRGEEEVVRKRKGRNNQ</sequence>